<dbReference type="OrthoDB" id="6293908at2"/>
<proteinExistence type="predicted"/>
<dbReference type="EMBL" id="LT965928">
    <property type="protein sequence ID" value="SOU41580.1"/>
    <property type="molecule type" value="Genomic_DNA"/>
</dbReference>
<feature type="signal peptide" evidence="1">
    <location>
        <begin position="1"/>
        <end position="20"/>
    </location>
</feature>
<gene>
    <name evidence="3" type="ORF">PCAR9_A30765</name>
    <name evidence="2" type="ORF">PCARR_a2081</name>
</gene>
<feature type="chain" id="PRO_5014436802" evidence="1">
    <location>
        <begin position="21"/>
        <end position="107"/>
    </location>
</feature>
<dbReference type="EMBL" id="AQGW01000023">
    <property type="protein sequence ID" value="MBE0383768.1"/>
    <property type="molecule type" value="Genomic_DNA"/>
</dbReference>
<keyword evidence="5" id="KW-1185">Reference proteome</keyword>
<accession>A0A2K4XB83</accession>
<evidence type="ECO:0000313" key="5">
    <source>
        <dbReference type="Proteomes" id="UP000615003"/>
    </source>
</evidence>
<protein>
    <submittedName>
        <fullName evidence="3">Uncharacterized protein</fullName>
    </submittedName>
</protein>
<dbReference type="RefSeq" id="WP_104643077.1">
    <property type="nucleotide sequence ID" value="NZ_AQGW01000023.1"/>
</dbReference>
<dbReference type="AlphaFoldDB" id="A0A2K4XB83"/>
<evidence type="ECO:0000313" key="3">
    <source>
        <dbReference type="EMBL" id="SOU41580.1"/>
    </source>
</evidence>
<evidence type="ECO:0000256" key="1">
    <source>
        <dbReference type="SAM" id="SignalP"/>
    </source>
</evidence>
<dbReference type="Proteomes" id="UP000238288">
    <property type="component" value="Chromosome PCAR9a"/>
</dbReference>
<dbReference type="Proteomes" id="UP000615003">
    <property type="component" value="Unassembled WGS sequence"/>
</dbReference>
<keyword evidence="1" id="KW-0732">Signal</keyword>
<reference evidence="2 5" key="1">
    <citation type="submission" date="2015-06" db="EMBL/GenBank/DDBJ databases">
        <title>Genome sequence of Pseudoalteromonas carrageenovora.</title>
        <authorList>
            <person name="Xie B.-B."/>
            <person name="Rong J.-C."/>
            <person name="Qin Q.-L."/>
            <person name="Zhang Y.-Z."/>
        </authorList>
    </citation>
    <scope>NUCLEOTIDE SEQUENCE [LARGE SCALE GENOMIC DNA]</scope>
    <source>
        <strain evidence="2 5">IAM 12662</strain>
    </source>
</reference>
<dbReference type="GeneID" id="93664262"/>
<reference evidence="3 4" key="2">
    <citation type="submission" date="2017-11" db="EMBL/GenBank/DDBJ databases">
        <authorList>
            <person name="Han C.G."/>
        </authorList>
    </citation>
    <scope>NUCLEOTIDE SEQUENCE [LARGE SCALE GENOMIC DNA]</scope>
    <source>
        <strain evidence="4">ATCC 43555</strain>
        <strain evidence="3">ATCC43555</strain>
    </source>
</reference>
<sequence>MKIFTFVISLMCILPFSAMSQDVTQIPLPDEFVTTLDVTNEYPMVRTGYLASSIEAISQFYLQALGEPIKSKGNNTYKTLYYNYQERSVRISLYHHNYVTEVSIMIE</sequence>
<organism evidence="3 4">
    <name type="scientific">Pseudoalteromonas carrageenovora IAM 12662</name>
    <dbReference type="NCBI Taxonomy" id="1314868"/>
    <lineage>
        <taxon>Bacteria</taxon>
        <taxon>Pseudomonadati</taxon>
        <taxon>Pseudomonadota</taxon>
        <taxon>Gammaproteobacteria</taxon>
        <taxon>Alteromonadales</taxon>
        <taxon>Pseudoalteromonadaceae</taxon>
        <taxon>Pseudoalteromonas</taxon>
    </lineage>
</organism>
<evidence type="ECO:0000313" key="2">
    <source>
        <dbReference type="EMBL" id="MBE0383768.1"/>
    </source>
</evidence>
<name>A0A2K4XB83_PSEVC</name>
<evidence type="ECO:0000313" key="4">
    <source>
        <dbReference type="Proteomes" id="UP000238288"/>
    </source>
</evidence>